<dbReference type="Proteomes" id="UP000005950">
    <property type="component" value="Unassembled WGS sequence"/>
</dbReference>
<proteinExistence type="predicted"/>
<comment type="caution">
    <text evidence="1">The sequence shown here is derived from an EMBL/GenBank/DDBJ whole genome shotgun (WGS) entry which is preliminary data.</text>
</comment>
<organism evidence="1 2">
    <name type="scientific">Holdemania filiformis DSM 12042</name>
    <dbReference type="NCBI Taxonomy" id="545696"/>
    <lineage>
        <taxon>Bacteria</taxon>
        <taxon>Bacillati</taxon>
        <taxon>Bacillota</taxon>
        <taxon>Erysipelotrichia</taxon>
        <taxon>Erysipelotrichales</taxon>
        <taxon>Erysipelotrichaceae</taxon>
        <taxon>Holdemania</taxon>
    </lineage>
</organism>
<gene>
    <name evidence="1" type="ORF">HOLDEFILI_00373</name>
</gene>
<reference evidence="1 2" key="2">
    <citation type="submission" date="2009-02" db="EMBL/GenBank/DDBJ databases">
        <title>Draft genome sequence of Holdemania filiformis DSM 12042.</title>
        <authorList>
            <person name="Sudarsanam P."/>
            <person name="Ley R."/>
            <person name="Guruge J."/>
            <person name="Turnbaugh P.J."/>
            <person name="Mahowald M."/>
            <person name="Liep D."/>
            <person name="Gordon J."/>
        </authorList>
    </citation>
    <scope>NUCLEOTIDE SEQUENCE [LARGE SCALE GENOMIC DNA]</scope>
    <source>
        <strain evidence="1 2">DSM 12042</strain>
    </source>
</reference>
<evidence type="ECO:0000313" key="1">
    <source>
        <dbReference type="EMBL" id="EEF69447.1"/>
    </source>
</evidence>
<sequence>MDLIKEKKKMRKQNDPQNLRGLQIVFKSGKDQKKGQTDLCQSGQRCGISGSWMIRYGREF</sequence>
<dbReference type="AlphaFoldDB" id="B9Y3J8"/>
<evidence type="ECO:0000313" key="2">
    <source>
        <dbReference type="Proteomes" id="UP000005950"/>
    </source>
</evidence>
<protein>
    <submittedName>
        <fullName evidence="1">Uncharacterized protein</fullName>
    </submittedName>
</protein>
<reference evidence="1 2" key="1">
    <citation type="submission" date="2008-12" db="EMBL/GenBank/DDBJ databases">
        <authorList>
            <person name="Fulton L."/>
            <person name="Clifton S."/>
            <person name="Fulton B."/>
            <person name="Xu J."/>
            <person name="Minx P."/>
            <person name="Pepin K.H."/>
            <person name="Johnson M."/>
            <person name="Bhonagiri V."/>
            <person name="Nash W.E."/>
            <person name="Mardis E.R."/>
            <person name="Wilson R.K."/>
        </authorList>
    </citation>
    <scope>NUCLEOTIDE SEQUENCE [LARGE SCALE GENOMIC DNA]</scope>
    <source>
        <strain evidence="1 2">DSM 12042</strain>
    </source>
</reference>
<dbReference type="EMBL" id="ACCF01000022">
    <property type="protein sequence ID" value="EEF69447.1"/>
    <property type="molecule type" value="Genomic_DNA"/>
</dbReference>
<name>B9Y3J8_9FIRM</name>
<dbReference type="HOGENOM" id="CLU_2935250_0_0_9"/>
<accession>B9Y3J8</accession>